<reference evidence="5" key="1">
    <citation type="submission" date="2017-01" db="EMBL/GenBank/DDBJ databases">
        <authorList>
            <person name="Varghese N."/>
            <person name="Submissions S."/>
        </authorList>
    </citation>
    <scope>NUCLEOTIDE SEQUENCE [LARGE SCALE GENOMIC DNA]</scope>
    <source>
        <strain evidence="5">CGMCC 1.7737</strain>
    </source>
</reference>
<dbReference type="PROSITE" id="PS51371">
    <property type="entry name" value="CBS"/>
    <property type="match status" value="2"/>
</dbReference>
<evidence type="ECO:0000259" key="3">
    <source>
        <dbReference type="PROSITE" id="PS51371"/>
    </source>
</evidence>
<dbReference type="Gene3D" id="3.10.580.10">
    <property type="entry name" value="CBS-domain"/>
    <property type="match status" value="1"/>
</dbReference>
<proteinExistence type="predicted"/>
<feature type="domain" description="CBS" evidence="3">
    <location>
        <begin position="12"/>
        <end position="70"/>
    </location>
</feature>
<protein>
    <submittedName>
        <fullName evidence="4">CBS domain-containing protein</fullName>
    </submittedName>
</protein>
<dbReference type="EMBL" id="FTNO01000003">
    <property type="protein sequence ID" value="SIR64019.1"/>
    <property type="molecule type" value="Genomic_DNA"/>
</dbReference>
<evidence type="ECO:0000313" key="4">
    <source>
        <dbReference type="EMBL" id="SIR64019.1"/>
    </source>
</evidence>
<dbReference type="InterPro" id="IPR046342">
    <property type="entry name" value="CBS_dom_sf"/>
</dbReference>
<sequence length="135" mass="14509">MNMDDVFVGQLMSTDLHTVSPETLVEEAAQKMLTNDIGSVVVVGSDNQLAGILTTTDFVSVVAERQPKDETPVKTYMTTDVITATAQDSVRDVADAMVEHGFHHMPVVDETEGVIGMISTTDLTAYLSHAQTPSP</sequence>
<dbReference type="AlphaFoldDB" id="A0A1N7CKB1"/>
<dbReference type="Proteomes" id="UP000186914">
    <property type="component" value="Unassembled WGS sequence"/>
</dbReference>
<keyword evidence="1 2" id="KW-0129">CBS domain</keyword>
<organism evidence="4 5">
    <name type="scientific">Haladaptatus litoreus</name>
    <dbReference type="NCBI Taxonomy" id="553468"/>
    <lineage>
        <taxon>Archaea</taxon>
        <taxon>Methanobacteriati</taxon>
        <taxon>Methanobacteriota</taxon>
        <taxon>Stenosarchaea group</taxon>
        <taxon>Halobacteria</taxon>
        <taxon>Halobacteriales</taxon>
        <taxon>Haladaptataceae</taxon>
        <taxon>Haladaptatus</taxon>
    </lineage>
</organism>
<dbReference type="InterPro" id="IPR051257">
    <property type="entry name" value="Diverse_CBS-Domain"/>
</dbReference>
<dbReference type="InterPro" id="IPR000644">
    <property type="entry name" value="CBS_dom"/>
</dbReference>
<accession>A0A1N7CKB1</accession>
<dbReference type="Pfam" id="PF00571">
    <property type="entry name" value="CBS"/>
    <property type="match status" value="2"/>
</dbReference>
<name>A0A1N7CKB1_9EURY</name>
<evidence type="ECO:0000313" key="5">
    <source>
        <dbReference type="Proteomes" id="UP000186914"/>
    </source>
</evidence>
<dbReference type="SMART" id="SM00116">
    <property type="entry name" value="CBS"/>
    <property type="match status" value="2"/>
</dbReference>
<dbReference type="SUPFAM" id="SSF54631">
    <property type="entry name" value="CBS-domain pair"/>
    <property type="match status" value="1"/>
</dbReference>
<dbReference type="CDD" id="cd09836">
    <property type="entry name" value="CBS_pair_arch"/>
    <property type="match status" value="1"/>
</dbReference>
<feature type="domain" description="CBS" evidence="3">
    <location>
        <begin position="77"/>
        <end position="134"/>
    </location>
</feature>
<dbReference type="PANTHER" id="PTHR43080">
    <property type="entry name" value="CBS DOMAIN-CONTAINING PROTEIN CBSX3, MITOCHONDRIAL"/>
    <property type="match status" value="1"/>
</dbReference>
<dbReference type="PANTHER" id="PTHR43080:SF2">
    <property type="entry name" value="CBS DOMAIN-CONTAINING PROTEIN"/>
    <property type="match status" value="1"/>
</dbReference>
<evidence type="ECO:0000256" key="2">
    <source>
        <dbReference type="PROSITE-ProRule" id="PRU00703"/>
    </source>
</evidence>
<gene>
    <name evidence="4" type="ORF">SAMN05421858_3066</name>
</gene>
<evidence type="ECO:0000256" key="1">
    <source>
        <dbReference type="ARBA" id="ARBA00023122"/>
    </source>
</evidence>
<keyword evidence="5" id="KW-1185">Reference proteome</keyword>